<name>H6QSG3_PUCGT</name>
<gene>
    <name evidence="2" type="ORF">PGTG_21779</name>
</gene>
<feature type="compositionally biased region" description="Polar residues" evidence="1">
    <location>
        <begin position="268"/>
        <end position="286"/>
    </location>
</feature>
<protein>
    <submittedName>
        <fullName evidence="2">Uncharacterized protein</fullName>
    </submittedName>
</protein>
<keyword evidence="3" id="KW-1185">Reference proteome</keyword>
<evidence type="ECO:0000256" key="1">
    <source>
        <dbReference type="SAM" id="MobiDB-lite"/>
    </source>
</evidence>
<sequence length="343" mass="39009">MRSVSAHPVLLTTQPTRVVSTETEIEDDLVYAIGTVTNHQDIGFTPFFDENIKKLKAPLPLTIFDREWQKEALAAHLTTRLSKSSKDKAYRGLPFYNEWTQTHSKWTNNHRIFHLTLRDVYHKTCFAEKLLIHKRNCDEILDEFGFMTAFRYDMQVQANAFAHRVQSKDGAAVPDISVKQNLVAERCYNEVRSAGETKWTDNYYAPGGSHDGIDPDTGRERPPLRLVSHNGYGGRDRGQQGRAEDRHSRPFDNNRHLHAPHHDPYFRNNHQGSLDTHGHQSGQGYSRSKHRYSSGLPSGPSESRKRLRGYQGSNFNEGYVNKRNAAGKQVKPKAGGSQSQGKL</sequence>
<dbReference type="EMBL" id="DS178294">
    <property type="protein sequence ID" value="EHS63700.1"/>
    <property type="molecule type" value="Genomic_DNA"/>
</dbReference>
<organism evidence="2 3">
    <name type="scientific">Puccinia graminis f. sp. tritici (strain CRL 75-36-700-3 / race SCCL)</name>
    <name type="common">Black stem rust fungus</name>
    <dbReference type="NCBI Taxonomy" id="418459"/>
    <lineage>
        <taxon>Eukaryota</taxon>
        <taxon>Fungi</taxon>
        <taxon>Dikarya</taxon>
        <taxon>Basidiomycota</taxon>
        <taxon>Pucciniomycotina</taxon>
        <taxon>Pucciniomycetes</taxon>
        <taxon>Pucciniales</taxon>
        <taxon>Pucciniaceae</taxon>
        <taxon>Puccinia</taxon>
    </lineage>
</organism>
<evidence type="ECO:0000313" key="2">
    <source>
        <dbReference type="EMBL" id="EHS63700.1"/>
    </source>
</evidence>
<feature type="compositionally biased region" description="Basic and acidic residues" evidence="1">
    <location>
        <begin position="211"/>
        <end position="223"/>
    </location>
</feature>
<dbReference type="Proteomes" id="UP000008783">
    <property type="component" value="Unassembled WGS sequence"/>
</dbReference>
<dbReference type="RefSeq" id="XP_003889522.1">
    <property type="nucleotide sequence ID" value="XM_003889473.1"/>
</dbReference>
<dbReference type="HOGENOM" id="CLU_003292_6_3_1"/>
<dbReference type="OrthoDB" id="10366602at2759"/>
<evidence type="ECO:0000313" key="3">
    <source>
        <dbReference type="Proteomes" id="UP000008783"/>
    </source>
</evidence>
<accession>H6QSG3</accession>
<dbReference type="AlphaFoldDB" id="H6QSG3"/>
<reference evidence="3" key="1">
    <citation type="journal article" date="2011" name="Proc. Natl. Acad. Sci. U.S.A.">
        <title>Obligate biotrophy features unraveled by the genomic analysis of rust fungi.</title>
        <authorList>
            <person name="Duplessis S."/>
            <person name="Cuomo C.A."/>
            <person name="Lin Y.-C."/>
            <person name="Aerts A."/>
            <person name="Tisserant E."/>
            <person name="Veneault-Fourrey C."/>
            <person name="Joly D.L."/>
            <person name="Hacquard S."/>
            <person name="Amselem J."/>
            <person name="Cantarel B.L."/>
            <person name="Chiu R."/>
            <person name="Coutinho P.M."/>
            <person name="Feau N."/>
            <person name="Field M."/>
            <person name="Frey P."/>
            <person name="Gelhaye E."/>
            <person name="Goldberg J."/>
            <person name="Grabherr M.G."/>
            <person name="Kodira C.D."/>
            <person name="Kohler A."/>
            <person name="Kuees U."/>
            <person name="Lindquist E.A."/>
            <person name="Lucas S.M."/>
            <person name="Mago R."/>
            <person name="Mauceli E."/>
            <person name="Morin E."/>
            <person name="Murat C."/>
            <person name="Pangilinan J.L."/>
            <person name="Park R."/>
            <person name="Pearson M."/>
            <person name="Quesneville H."/>
            <person name="Rouhier N."/>
            <person name="Sakthikumar S."/>
            <person name="Salamov A.A."/>
            <person name="Schmutz J."/>
            <person name="Selles B."/>
            <person name="Shapiro H."/>
            <person name="Tanguay P."/>
            <person name="Tuskan G.A."/>
            <person name="Henrissat B."/>
            <person name="Van de Peer Y."/>
            <person name="Rouze P."/>
            <person name="Ellis J.G."/>
            <person name="Dodds P.N."/>
            <person name="Schein J.E."/>
            <person name="Zhong S."/>
            <person name="Hamelin R.C."/>
            <person name="Grigoriev I.V."/>
            <person name="Szabo L.J."/>
            <person name="Martin F."/>
        </authorList>
    </citation>
    <scope>NUCLEOTIDE SEQUENCE [LARGE SCALE GENOMIC DNA]</scope>
    <source>
        <strain evidence="3">CRL 75-36-700-3 / race SCCL</strain>
    </source>
</reference>
<dbReference type="InParanoid" id="H6QSG3"/>
<dbReference type="KEGG" id="pgr:PGTG_21779"/>
<feature type="region of interest" description="Disordered" evidence="1">
    <location>
        <begin position="199"/>
        <end position="343"/>
    </location>
</feature>
<dbReference type="VEuPathDB" id="FungiDB:PGTG_21779"/>
<feature type="compositionally biased region" description="Basic and acidic residues" evidence="1">
    <location>
        <begin position="234"/>
        <end position="265"/>
    </location>
</feature>
<proteinExistence type="predicted"/>
<dbReference type="GeneID" id="13542763"/>